<dbReference type="RefSeq" id="WP_301239956.1">
    <property type="nucleotide sequence ID" value="NZ_JANRHH010000047.1"/>
</dbReference>
<dbReference type="InterPro" id="IPR002577">
    <property type="entry name" value="HTH_HxlR"/>
</dbReference>
<keyword evidence="6" id="KW-1185">Reference proteome</keyword>
<dbReference type="PANTHER" id="PTHR33204:SF37">
    <property type="entry name" value="HTH-TYPE TRANSCRIPTIONAL REGULATOR YODB"/>
    <property type="match status" value="1"/>
</dbReference>
<dbReference type="Gene3D" id="1.10.10.10">
    <property type="entry name" value="Winged helix-like DNA-binding domain superfamily/Winged helix DNA-binding domain"/>
    <property type="match status" value="1"/>
</dbReference>
<feature type="domain" description="HTH hxlR-type" evidence="4">
    <location>
        <begin position="8"/>
        <end position="103"/>
    </location>
</feature>
<proteinExistence type="predicted"/>
<sequence>MDAEWMQCSVEEVLDVIGAKWSFIILRDLIEGPKRFGELLQSLKGASPKTLSVRLKELERHGIVTRTVYPEIPPRVEYALTEKGLDLKPIFREMKKWGCKWLK</sequence>
<evidence type="ECO:0000259" key="4">
    <source>
        <dbReference type="PROSITE" id="PS51118"/>
    </source>
</evidence>
<dbReference type="InterPro" id="IPR036390">
    <property type="entry name" value="WH_DNA-bd_sf"/>
</dbReference>
<dbReference type="Proteomes" id="UP001174196">
    <property type="component" value="Unassembled WGS sequence"/>
</dbReference>
<evidence type="ECO:0000313" key="6">
    <source>
        <dbReference type="Proteomes" id="UP001174196"/>
    </source>
</evidence>
<keyword evidence="1" id="KW-0805">Transcription regulation</keyword>
<accession>A0ABT8IQU5</accession>
<reference evidence="5" key="1">
    <citation type="submission" date="2022-08" db="EMBL/GenBank/DDBJ databases">
        <title>Polycladomyces zharkentsis sp. nov., a novel thermophilic CMC and starch-degrading bacterium isolated from a geothermal spring in Kazakhstan.</title>
        <authorList>
            <person name="Mashzhan A."/>
            <person name="Kistaubaeva A."/>
            <person name="Javier-Lopez R."/>
            <person name="Birkeland N.-K."/>
        </authorList>
    </citation>
    <scope>NUCLEOTIDE SEQUENCE</scope>
    <source>
        <strain evidence="5">KSR 13</strain>
    </source>
</reference>
<dbReference type="CDD" id="cd00090">
    <property type="entry name" value="HTH_ARSR"/>
    <property type="match status" value="1"/>
</dbReference>
<protein>
    <submittedName>
        <fullName evidence="5">Helix-turn-helix transcriptional regulator</fullName>
    </submittedName>
</protein>
<keyword evidence="3" id="KW-0804">Transcription</keyword>
<gene>
    <name evidence="5" type="ORF">NWF35_13430</name>
</gene>
<evidence type="ECO:0000256" key="1">
    <source>
        <dbReference type="ARBA" id="ARBA00023015"/>
    </source>
</evidence>
<dbReference type="PANTHER" id="PTHR33204">
    <property type="entry name" value="TRANSCRIPTIONAL REGULATOR, MARR FAMILY"/>
    <property type="match status" value="1"/>
</dbReference>
<evidence type="ECO:0000256" key="3">
    <source>
        <dbReference type="ARBA" id="ARBA00023163"/>
    </source>
</evidence>
<keyword evidence="2" id="KW-0238">DNA-binding</keyword>
<dbReference type="Pfam" id="PF01638">
    <property type="entry name" value="HxlR"/>
    <property type="match status" value="1"/>
</dbReference>
<dbReference type="PROSITE" id="PS51118">
    <property type="entry name" value="HTH_HXLR"/>
    <property type="match status" value="1"/>
</dbReference>
<comment type="caution">
    <text evidence="5">The sequence shown here is derived from an EMBL/GenBank/DDBJ whole genome shotgun (WGS) entry which is preliminary data.</text>
</comment>
<organism evidence="5 6">
    <name type="scientific">Polycladomyces subterraneus</name>
    <dbReference type="NCBI Taxonomy" id="1016997"/>
    <lineage>
        <taxon>Bacteria</taxon>
        <taxon>Bacillati</taxon>
        <taxon>Bacillota</taxon>
        <taxon>Bacilli</taxon>
        <taxon>Bacillales</taxon>
        <taxon>Thermoactinomycetaceae</taxon>
        <taxon>Polycladomyces</taxon>
    </lineage>
</organism>
<dbReference type="EMBL" id="JANRHH010000047">
    <property type="protein sequence ID" value="MDN4594871.1"/>
    <property type="molecule type" value="Genomic_DNA"/>
</dbReference>
<name>A0ABT8IQU5_9BACL</name>
<dbReference type="InterPro" id="IPR036388">
    <property type="entry name" value="WH-like_DNA-bd_sf"/>
</dbReference>
<evidence type="ECO:0000256" key="2">
    <source>
        <dbReference type="ARBA" id="ARBA00023125"/>
    </source>
</evidence>
<dbReference type="InterPro" id="IPR011991">
    <property type="entry name" value="ArsR-like_HTH"/>
</dbReference>
<evidence type="ECO:0000313" key="5">
    <source>
        <dbReference type="EMBL" id="MDN4594871.1"/>
    </source>
</evidence>
<dbReference type="SUPFAM" id="SSF46785">
    <property type="entry name" value="Winged helix' DNA-binding domain"/>
    <property type="match status" value="1"/>
</dbReference>